<sequence>MKKASKLSLLIPILFFVLTICGCSSTTLTVSLTASPSSVVVGKTATISCSASVTSGSSSSSVSSENFTYSWSANGGTFSSTSSNPVTWTAPSTPGTYQITVRASNRSVSGSNSLNIIVVSSTQESDQSPVITSLTATPATGVPGFSSTLTCITAGSSSSSTETTTSLSITWTADGGTLSSNTGKTVSWTAPTTEGTYTVTVSVSNGTYVTIGTLKLIVSSSSSSSVIKITSLSYTPTTLYGGDVATLTCSATDSSNLELTYSWAATSGTLATTTGSSTTWTSPTTEGTYQVISNVSDTAGNTASEILSIVVKKKVDPPVINSITASSSTVTIGNQITLTCSATDPNNLTLTYAWSGEGSFSEATKAQTTWTAPDTTGSRQLTITVSNGTLTTTGNIFISVTN</sequence>
<dbReference type="InterPro" id="IPR036179">
    <property type="entry name" value="Ig-like_dom_sf"/>
</dbReference>
<dbReference type="Pfam" id="PF00801">
    <property type="entry name" value="PKD"/>
    <property type="match status" value="1"/>
</dbReference>
<feature type="signal peptide" evidence="1">
    <location>
        <begin position="1"/>
        <end position="22"/>
    </location>
</feature>
<feature type="chain" id="PRO_5009514374" description="Ig-like domain-containing protein" evidence="1">
    <location>
        <begin position="23"/>
        <end position="402"/>
    </location>
</feature>
<evidence type="ECO:0000259" key="2">
    <source>
        <dbReference type="PROSITE" id="PS50835"/>
    </source>
</evidence>
<dbReference type="SUPFAM" id="SSF49299">
    <property type="entry name" value="PKD domain"/>
    <property type="match status" value="2"/>
</dbReference>
<protein>
    <recommendedName>
        <fullName evidence="2">Ig-like domain-containing protein</fullName>
    </recommendedName>
</protein>
<dbReference type="InterPro" id="IPR007110">
    <property type="entry name" value="Ig-like_dom"/>
</dbReference>
<feature type="domain" description="Ig-like" evidence="2">
    <location>
        <begin position="129"/>
        <end position="260"/>
    </location>
</feature>
<evidence type="ECO:0000313" key="3">
    <source>
        <dbReference type="EMBL" id="OGC15800.1"/>
    </source>
</evidence>
<feature type="domain" description="Ig-like" evidence="2">
    <location>
        <begin position="12"/>
        <end position="109"/>
    </location>
</feature>
<dbReference type="SUPFAM" id="SSF48726">
    <property type="entry name" value="Immunoglobulin"/>
    <property type="match status" value="1"/>
</dbReference>
<evidence type="ECO:0000256" key="1">
    <source>
        <dbReference type="SAM" id="SignalP"/>
    </source>
</evidence>
<evidence type="ECO:0000313" key="4">
    <source>
        <dbReference type="Proteomes" id="UP000177905"/>
    </source>
</evidence>
<keyword evidence="1" id="KW-0732">Signal</keyword>
<name>A0A1F4S5W4_UNCSA</name>
<dbReference type="AlphaFoldDB" id="A0A1F4S5W4"/>
<comment type="caution">
    <text evidence="3">The sequence shown here is derived from an EMBL/GenBank/DDBJ whole genome shotgun (WGS) entry which is preliminary data.</text>
</comment>
<dbReference type="InterPro" id="IPR035986">
    <property type="entry name" value="PKD_dom_sf"/>
</dbReference>
<dbReference type="InterPro" id="IPR013783">
    <property type="entry name" value="Ig-like_fold"/>
</dbReference>
<proteinExistence type="predicted"/>
<accession>A0A1F4S5W4</accession>
<dbReference type="PROSITE" id="PS50835">
    <property type="entry name" value="IG_LIKE"/>
    <property type="match status" value="3"/>
</dbReference>
<reference evidence="3 4" key="1">
    <citation type="journal article" date="2016" name="Nat. Commun.">
        <title>Thousands of microbial genomes shed light on interconnected biogeochemical processes in an aquifer system.</title>
        <authorList>
            <person name="Anantharaman K."/>
            <person name="Brown C.T."/>
            <person name="Hug L.A."/>
            <person name="Sharon I."/>
            <person name="Castelle C.J."/>
            <person name="Probst A.J."/>
            <person name="Thomas B.C."/>
            <person name="Singh A."/>
            <person name="Wilkins M.J."/>
            <person name="Karaoz U."/>
            <person name="Brodie E.L."/>
            <person name="Williams K.H."/>
            <person name="Hubbard S.S."/>
            <person name="Banfield J.F."/>
        </authorList>
    </citation>
    <scope>NUCLEOTIDE SEQUENCE [LARGE SCALE GENOMIC DNA]</scope>
</reference>
<dbReference type="Proteomes" id="UP000177905">
    <property type="component" value="Unassembled WGS sequence"/>
</dbReference>
<dbReference type="Gene3D" id="2.60.40.10">
    <property type="entry name" value="Immunoglobulins"/>
    <property type="match status" value="3"/>
</dbReference>
<dbReference type="PROSITE" id="PS51257">
    <property type="entry name" value="PROKAR_LIPOPROTEIN"/>
    <property type="match status" value="1"/>
</dbReference>
<organism evidence="3 4">
    <name type="scientific">candidate division WOR-1 bacterium RIFOXYB2_FULL_36_35</name>
    <dbReference type="NCBI Taxonomy" id="1802578"/>
    <lineage>
        <taxon>Bacteria</taxon>
        <taxon>Bacillati</taxon>
        <taxon>Saganbacteria</taxon>
    </lineage>
</organism>
<dbReference type="EMBL" id="MEUA01000017">
    <property type="protein sequence ID" value="OGC15800.1"/>
    <property type="molecule type" value="Genomic_DNA"/>
</dbReference>
<gene>
    <name evidence="3" type="ORF">A2290_05630</name>
</gene>
<feature type="domain" description="Ig-like" evidence="2">
    <location>
        <begin position="317"/>
        <end position="402"/>
    </location>
</feature>
<dbReference type="InterPro" id="IPR000601">
    <property type="entry name" value="PKD_dom"/>
</dbReference>